<feature type="transmembrane region" description="Helical" evidence="6">
    <location>
        <begin position="152"/>
        <end position="174"/>
    </location>
</feature>
<protein>
    <submittedName>
        <fullName evidence="7">Sec-independent protein translocase protein TatC</fullName>
    </submittedName>
</protein>
<dbReference type="Pfam" id="PF00902">
    <property type="entry name" value="TatC"/>
    <property type="match status" value="1"/>
</dbReference>
<keyword evidence="4 6" id="KW-0472">Membrane</keyword>
<dbReference type="HAMAP" id="MF_00902">
    <property type="entry name" value="TatC"/>
    <property type="match status" value="1"/>
</dbReference>
<evidence type="ECO:0000256" key="3">
    <source>
        <dbReference type="ARBA" id="ARBA00022989"/>
    </source>
</evidence>
<evidence type="ECO:0000256" key="5">
    <source>
        <dbReference type="SAM" id="MobiDB-lite"/>
    </source>
</evidence>
<feature type="transmembrane region" description="Helical" evidence="6">
    <location>
        <begin position="296"/>
        <end position="316"/>
    </location>
</feature>
<comment type="subcellular location">
    <subcellularLocation>
        <location evidence="1">Membrane</location>
        <topology evidence="1">Multi-pass membrane protein</topology>
    </subcellularLocation>
</comment>
<feature type="transmembrane region" description="Helical" evidence="6">
    <location>
        <begin position="32"/>
        <end position="51"/>
    </location>
</feature>
<dbReference type="PANTHER" id="PTHR30371:SF0">
    <property type="entry name" value="SEC-INDEPENDENT PROTEIN TRANSLOCASE PROTEIN TATC, CHLOROPLASTIC-RELATED"/>
    <property type="match status" value="1"/>
</dbReference>
<comment type="caution">
    <text evidence="7">The sequence shown here is derived from an EMBL/GenBank/DDBJ whole genome shotgun (WGS) entry which is preliminary data.</text>
</comment>
<evidence type="ECO:0000256" key="1">
    <source>
        <dbReference type="ARBA" id="ARBA00004141"/>
    </source>
</evidence>
<dbReference type="AlphaFoldDB" id="A0A1J5SMK9"/>
<evidence type="ECO:0000256" key="2">
    <source>
        <dbReference type="ARBA" id="ARBA00022692"/>
    </source>
</evidence>
<dbReference type="NCBIfam" id="TIGR00945">
    <property type="entry name" value="tatC"/>
    <property type="match status" value="1"/>
</dbReference>
<evidence type="ECO:0000256" key="4">
    <source>
        <dbReference type="ARBA" id="ARBA00023136"/>
    </source>
</evidence>
<keyword evidence="3 6" id="KW-1133">Transmembrane helix</keyword>
<accession>A0A1J5SMK9</accession>
<organism evidence="7">
    <name type="scientific">mine drainage metagenome</name>
    <dbReference type="NCBI Taxonomy" id="410659"/>
    <lineage>
        <taxon>unclassified sequences</taxon>
        <taxon>metagenomes</taxon>
        <taxon>ecological metagenomes</taxon>
    </lineage>
</organism>
<sequence length="331" mass="37133">MAETIDVEPHDEDSEGGPRKSFWDHVKDLRSILVKSVIVVVVALIVCLLFVEKIAAVLEYPITRMDLLDKPQATVSIVVGTTTLGPYQVNPKDFPGLETGKPRNLVFRMGVAKVDGKDVATLNLDPQAPQPATGIKLRNLDPAEGFMVAFNIALYASLVVSAPFWMYFIGGYILPALKKKERRFIFMWIGWGMFLFLSGVVLTYFFLLPLALRASVAYSNLLGFDASEWQAADYISFTCKFLLGMGLGFQYPIVLLTLVKLKILSHKTLVHYRRHFIVLAFILGAFLTTPEVITQFAMAVPMCILYEVCIWIAWWWERKDRKAAALTEGAA</sequence>
<gene>
    <name evidence="7" type="primary">tatC_4</name>
    <name evidence="7" type="ORF">GALL_125680</name>
</gene>
<dbReference type="GO" id="GO:0009977">
    <property type="term" value="F:proton motive force dependent protein transmembrane transporter activity"/>
    <property type="evidence" value="ECO:0007669"/>
    <property type="project" value="TreeGrafter"/>
</dbReference>
<dbReference type="GO" id="GO:0065002">
    <property type="term" value="P:intracellular protein transmembrane transport"/>
    <property type="evidence" value="ECO:0007669"/>
    <property type="project" value="TreeGrafter"/>
</dbReference>
<proteinExistence type="inferred from homology"/>
<reference evidence="7" key="1">
    <citation type="submission" date="2016-10" db="EMBL/GenBank/DDBJ databases">
        <title>Sequence of Gallionella enrichment culture.</title>
        <authorList>
            <person name="Poehlein A."/>
            <person name="Muehling M."/>
            <person name="Daniel R."/>
        </authorList>
    </citation>
    <scope>NUCLEOTIDE SEQUENCE</scope>
</reference>
<feature type="transmembrane region" description="Helical" evidence="6">
    <location>
        <begin position="271"/>
        <end position="290"/>
    </location>
</feature>
<evidence type="ECO:0000313" key="7">
    <source>
        <dbReference type="EMBL" id="OIR05256.1"/>
    </source>
</evidence>
<dbReference type="GO" id="GO:0043953">
    <property type="term" value="P:protein transport by the Tat complex"/>
    <property type="evidence" value="ECO:0007669"/>
    <property type="project" value="TreeGrafter"/>
</dbReference>
<feature type="compositionally biased region" description="Acidic residues" evidence="5">
    <location>
        <begin position="1"/>
        <end position="15"/>
    </location>
</feature>
<dbReference type="PANTHER" id="PTHR30371">
    <property type="entry name" value="SEC-INDEPENDENT PROTEIN TRANSLOCASE PROTEIN TATC"/>
    <property type="match status" value="1"/>
</dbReference>
<dbReference type="GO" id="GO:0033281">
    <property type="term" value="C:TAT protein transport complex"/>
    <property type="evidence" value="ECO:0007669"/>
    <property type="project" value="TreeGrafter"/>
</dbReference>
<feature type="region of interest" description="Disordered" evidence="5">
    <location>
        <begin position="1"/>
        <end position="20"/>
    </location>
</feature>
<dbReference type="EMBL" id="MLJW01000051">
    <property type="protein sequence ID" value="OIR05256.1"/>
    <property type="molecule type" value="Genomic_DNA"/>
</dbReference>
<dbReference type="InterPro" id="IPR002033">
    <property type="entry name" value="TatC"/>
</dbReference>
<feature type="transmembrane region" description="Helical" evidence="6">
    <location>
        <begin position="234"/>
        <end position="259"/>
    </location>
</feature>
<name>A0A1J5SMK9_9ZZZZ</name>
<evidence type="ECO:0000256" key="6">
    <source>
        <dbReference type="SAM" id="Phobius"/>
    </source>
</evidence>
<keyword evidence="2 6" id="KW-0812">Transmembrane</keyword>
<feature type="transmembrane region" description="Helical" evidence="6">
    <location>
        <begin position="186"/>
        <end position="214"/>
    </location>
</feature>